<accession>A0A1X7L7U5</accession>
<gene>
    <name evidence="1" type="ORF">SAMN05660862_3656</name>
</gene>
<dbReference type="Proteomes" id="UP000192980">
    <property type="component" value="Unassembled WGS sequence"/>
</dbReference>
<dbReference type="AlphaFoldDB" id="A0A1X7L7U5"/>
<organism evidence="1 2">
    <name type="scientific">Sphingobacterium psychroaquaticum</name>
    <dbReference type="NCBI Taxonomy" id="561061"/>
    <lineage>
        <taxon>Bacteria</taxon>
        <taxon>Pseudomonadati</taxon>
        <taxon>Bacteroidota</taxon>
        <taxon>Sphingobacteriia</taxon>
        <taxon>Sphingobacteriales</taxon>
        <taxon>Sphingobacteriaceae</taxon>
        <taxon>Sphingobacterium</taxon>
    </lineage>
</organism>
<name>A0A1X7L7U5_9SPHI</name>
<dbReference type="STRING" id="561061.SAMN05660862_3656"/>
<reference evidence="1 2" key="1">
    <citation type="submission" date="2017-04" db="EMBL/GenBank/DDBJ databases">
        <authorList>
            <person name="Afonso C.L."/>
            <person name="Miller P.J."/>
            <person name="Scott M.A."/>
            <person name="Spackman E."/>
            <person name="Goraichik I."/>
            <person name="Dimitrov K.M."/>
            <person name="Suarez D.L."/>
            <person name="Swayne D.E."/>
        </authorList>
    </citation>
    <scope>NUCLEOTIDE SEQUENCE [LARGE SCALE GENOMIC DNA]</scope>
    <source>
        <strain evidence="1 2">DSM 22418</strain>
    </source>
</reference>
<proteinExistence type="predicted"/>
<sequence>MVKGKLIFNIFNNLACKELVTLETLKSVDQKIVYDEEIYQFISYSSIFWC</sequence>
<dbReference type="EMBL" id="FXAU01000008">
    <property type="protein sequence ID" value="SMG49483.1"/>
    <property type="molecule type" value="Genomic_DNA"/>
</dbReference>
<evidence type="ECO:0000313" key="1">
    <source>
        <dbReference type="EMBL" id="SMG49483.1"/>
    </source>
</evidence>
<protein>
    <submittedName>
        <fullName evidence="1">Uncharacterized protein</fullName>
    </submittedName>
</protein>
<evidence type="ECO:0000313" key="2">
    <source>
        <dbReference type="Proteomes" id="UP000192980"/>
    </source>
</evidence>
<keyword evidence="2" id="KW-1185">Reference proteome</keyword>